<keyword evidence="7 13" id="KW-0812">Transmembrane</keyword>
<feature type="domain" description="Glycosyltransferase 2-like" evidence="14">
    <location>
        <begin position="102"/>
        <end position="267"/>
    </location>
</feature>
<dbReference type="SUPFAM" id="SSF53448">
    <property type="entry name" value="Nucleotide-diphospho-sugar transferases"/>
    <property type="match status" value="1"/>
</dbReference>
<keyword evidence="3" id="KW-1003">Cell membrane</keyword>
<evidence type="ECO:0000259" key="15">
    <source>
        <dbReference type="Pfam" id="PF07238"/>
    </source>
</evidence>
<evidence type="ECO:0000259" key="14">
    <source>
        <dbReference type="Pfam" id="PF00535"/>
    </source>
</evidence>
<dbReference type="InterPro" id="IPR003919">
    <property type="entry name" value="Cell_synth_A"/>
</dbReference>
<evidence type="ECO:0000256" key="2">
    <source>
        <dbReference type="ARBA" id="ARBA00012539"/>
    </source>
</evidence>
<evidence type="ECO:0000256" key="12">
    <source>
        <dbReference type="SAM" id="MobiDB-lite"/>
    </source>
</evidence>
<dbReference type="Proteomes" id="UP000662914">
    <property type="component" value="Chromosome"/>
</dbReference>
<feature type="region of interest" description="Disordered" evidence="12">
    <location>
        <begin position="1"/>
        <end position="23"/>
    </location>
</feature>
<name>A0A809R275_9PROT</name>
<dbReference type="PANTHER" id="PTHR43867:SF2">
    <property type="entry name" value="CELLULOSE SYNTHASE CATALYTIC SUBUNIT A [UDP-FORMING]"/>
    <property type="match status" value="1"/>
</dbReference>
<feature type="compositionally biased region" description="Basic and acidic residues" evidence="12">
    <location>
        <begin position="10"/>
        <end position="23"/>
    </location>
</feature>
<evidence type="ECO:0000313" key="16">
    <source>
        <dbReference type="EMBL" id="BBO21713.1"/>
    </source>
</evidence>
<dbReference type="PANTHER" id="PTHR43867">
    <property type="entry name" value="CELLULOSE SYNTHASE CATALYTIC SUBUNIT A [UDP-FORMING]"/>
    <property type="match status" value="1"/>
</dbReference>
<dbReference type="GO" id="GO:0005886">
    <property type="term" value="C:plasma membrane"/>
    <property type="evidence" value="ECO:0007669"/>
    <property type="project" value="UniProtKB-SubCell"/>
</dbReference>
<dbReference type="AlphaFoldDB" id="A0A809R275"/>
<dbReference type="InterPro" id="IPR029044">
    <property type="entry name" value="Nucleotide-diphossugar_trans"/>
</dbReference>
<reference evidence="16" key="1">
    <citation type="journal article" name="DNA Res.">
        <title>The physiological potential of anammox bacteria as revealed by their core genome structure.</title>
        <authorList>
            <person name="Okubo T."/>
            <person name="Toyoda A."/>
            <person name="Fukuhara K."/>
            <person name="Uchiyama I."/>
            <person name="Harigaya Y."/>
            <person name="Kuroiwa M."/>
            <person name="Suzuki T."/>
            <person name="Murakami Y."/>
            <person name="Suwa Y."/>
            <person name="Takami H."/>
        </authorList>
    </citation>
    <scope>NUCLEOTIDE SEQUENCE</scope>
    <source>
        <strain evidence="16">317325-3</strain>
    </source>
</reference>
<feature type="transmembrane region" description="Helical" evidence="13">
    <location>
        <begin position="61"/>
        <end position="81"/>
    </location>
</feature>
<dbReference type="PRINTS" id="PR01439">
    <property type="entry name" value="CELLSNTHASEA"/>
</dbReference>
<protein>
    <recommendedName>
        <fullName evidence="2">cellulose synthase (UDP-forming)</fullName>
        <ecNumber evidence="2">2.4.1.12</ecNumber>
    </recommendedName>
</protein>
<keyword evidence="4" id="KW-0997">Cell inner membrane</keyword>
<feature type="transmembrane region" description="Helical" evidence="13">
    <location>
        <begin position="484"/>
        <end position="506"/>
    </location>
</feature>
<evidence type="ECO:0000256" key="3">
    <source>
        <dbReference type="ARBA" id="ARBA00022475"/>
    </source>
</evidence>
<evidence type="ECO:0000256" key="5">
    <source>
        <dbReference type="ARBA" id="ARBA00022676"/>
    </source>
</evidence>
<dbReference type="EMBL" id="AP021857">
    <property type="protein sequence ID" value="BBO21713.1"/>
    <property type="molecule type" value="Genomic_DNA"/>
</dbReference>
<dbReference type="InterPro" id="IPR050321">
    <property type="entry name" value="Glycosyltr_2/OpgH_subfam"/>
</dbReference>
<comment type="catalytic activity">
    <reaction evidence="11">
        <text>[(1-&gt;4)-beta-D-glucosyl](n) + UDP-alpha-D-glucose = [(1-&gt;4)-beta-D-glucosyl](n+1) + UDP + H(+)</text>
        <dbReference type="Rhea" id="RHEA:19929"/>
        <dbReference type="Rhea" id="RHEA-COMP:10033"/>
        <dbReference type="Rhea" id="RHEA-COMP:10034"/>
        <dbReference type="ChEBI" id="CHEBI:15378"/>
        <dbReference type="ChEBI" id="CHEBI:18246"/>
        <dbReference type="ChEBI" id="CHEBI:58223"/>
        <dbReference type="ChEBI" id="CHEBI:58885"/>
        <dbReference type="EC" id="2.4.1.12"/>
    </reaction>
</comment>
<dbReference type="InterPro" id="IPR009875">
    <property type="entry name" value="PilZ_domain"/>
</dbReference>
<dbReference type="InterPro" id="IPR001173">
    <property type="entry name" value="Glyco_trans_2-like"/>
</dbReference>
<feature type="transmembrane region" description="Helical" evidence="13">
    <location>
        <begin position="451"/>
        <end position="472"/>
    </location>
</feature>
<dbReference type="Pfam" id="PF07238">
    <property type="entry name" value="PilZ"/>
    <property type="match status" value="1"/>
</dbReference>
<dbReference type="GO" id="GO:0006011">
    <property type="term" value="P:UDP-alpha-D-glucose metabolic process"/>
    <property type="evidence" value="ECO:0007669"/>
    <property type="project" value="InterPro"/>
</dbReference>
<sequence>MSATQSPEPESGRPHAASHTDRLRSEPLSRGAHLLVAVYFAVALLYLGWRPTTFNPDALAFSLTVYAAELFGFFLTLLHLFMTGRLTLREPPPAPPGLSVDVFVPTINEPVELVRRTLLAAARMDYPHVTWLLDDGNRPEMRALAGELGCHYLARTENTDAKAGNLNNALIHARGEFVAFFDADHAPRRDFLHRTLGYFDDARVAFVQTPQDFFNLDSYEHRQAGKGRRVWMEQSFFWRVIQRGKDYWNAAFFCGSCAVMRRSALDGIGGVATGSVTEDLMTSLRLHKRGWHSVYHAESLAFGVAPADAGQYLKQRLRWGQGAMQVWRREGVLFARGLSWPQRLSYLATVFAYLDGWQKLVFYLAPAIVLFTGIMPLTELDIEFFLRFVPYYLLTFLVFEEMGRGYGRALLIEQYNMARFAAFLMASFGFFRRKLRFAVTDKALGADKRSLLPLVPQLAVLGVNFLAVPTALAMHARAPVLPEAALAANIVWALVNSGLAAVLLRFHRGRSRYQRREYRFPVPLPARLLVAGEPAAFGTIDDISGEGFSFYGRIGDVLSREQILRVDIFMPTTVLAVDAAVRSLRYGGAAEARYVKAIGCSFKWRDRDEQDQLAVFLYGSDAQWKINRFDERVPTPLQRLRRWLGLLGPEKPAAVPRWAPAIVQAAGAPAMAIISIGAAERHLIALRPLPAGAPLLLSAYTRRGVTRLEGVVDAGETIATPTQPMHHYILRRKTGMDPSTK</sequence>
<feature type="transmembrane region" description="Helical" evidence="13">
    <location>
        <begin position="414"/>
        <end position="431"/>
    </location>
</feature>
<evidence type="ECO:0000256" key="1">
    <source>
        <dbReference type="ARBA" id="ARBA00004429"/>
    </source>
</evidence>
<feature type="transmembrane region" description="Helical" evidence="13">
    <location>
        <begin position="360"/>
        <end position="377"/>
    </location>
</feature>
<dbReference type="Pfam" id="PF03552">
    <property type="entry name" value="Cellulose_synt"/>
    <property type="match status" value="1"/>
</dbReference>
<evidence type="ECO:0000256" key="6">
    <source>
        <dbReference type="ARBA" id="ARBA00022679"/>
    </source>
</evidence>
<evidence type="ECO:0000256" key="11">
    <source>
        <dbReference type="ARBA" id="ARBA00048682"/>
    </source>
</evidence>
<gene>
    <name evidence="16" type="ORF">DSYM_24120</name>
</gene>
<evidence type="ECO:0000313" key="17">
    <source>
        <dbReference type="Proteomes" id="UP000662914"/>
    </source>
</evidence>
<dbReference type="GO" id="GO:0030244">
    <property type="term" value="P:cellulose biosynthetic process"/>
    <property type="evidence" value="ECO:0007669"/>
    <property type="project" value="UniProtKB-KW"/>
</dbReference>
<evidence type="ECO:0000256" key="13">
    <source>
        <dbReference type="SAM" id="Phobius"/>
    </source>
</evidence>
<dbReference type="GO" id="GO:0035438">
    <property type="term" value="F:cyclic-di-GMP binding"/>
    <property type="evidence" value="ECO:0007669"/>
    <property type="project" value="InterPro"/>
</dbReference>
<dbReference type="GO" id="GO:0016760">
    <property type="term" value="F:cellulose synthase (UDP-forming) activity"/>
    <property type="evidence" value="ECO:0007669"/>
    <property type="project" value="UniProtKB-EC"/>
</dbReference>
<evidence type="ECO:0000256" key="7">
    <source>
        <dbReference type="ARBA" id="ARBA00022692"/>
    </source>
</evidence>
<proteinExistence type="predicted"/>
<comment type="subcellular location">
    <subcellularLocation>
        <location evidence="1">Cell inner membrane</location>
        <topology evidence="1">Multi-pass membrane protein</topology>
    </subcellularLocation>
</comment>
<dbReference type="Gene3D" id="3.90.550.10">
    <property type="entry name" value="Spore Coat Polysaccharide Biosynthesis Protein SpsA, Chain A"/>
    <property type="match status" value="1"/>
</dbReference>
<dbReference type="KEGG" id="ddz:DSYM_24120"/>
<keyword evidence="5" id="KW-0328">Glycosyltransferase</keyword>
<dbReference type="InterPro" id="IPR005150">
    <property type="entry name" value="Cellulose_synth"/>
</dbReference>
<evidence type="ECO:0000256" key="8">
    <source>
        <dbReference type="ARBA" id="ARBA00022916"/>
    </source>
</evidence>
<evidence type="ECO:0000256" key="9">
    <source>
        <dbReference type="ARBA" id="ARBA00022989"/>
    </source>
</evidence>
<evidence type="ECO:0000256" key="4">
    <source>
        <dbReference type="ARBA" id="ARBA00022519"/>
    </source>
</evidence>
<feature type="transmembrane region" description="Helical" evidence="13">
    <location>
        <begin position="32"/>
        <end position="49"/>
    </location>
</feature>
<keyword evidence="9 13" id="KW-1133">Transmembrane helix</keyword>
<accession>A0A809R275</accession>
<keyword evidence="6" id="KW-0808">Transferase</keyword>
<dbReference type="Gene3D" id="2.40.10.220">
    <property type="entry name" value="predicted glycosyltransferase like domains"/>
    <property type="match status" value="1"/>
</dbReference>
<feature type="domain" description="PilZ" evidence="15">
    <location>
        <begin position="514"/>
        <end position="618"/>
    </location>
</feature>
<keyword evidence="10 13" id="KW-0472">Membrane</keyword>
<keyword evidence="8" id="KW-0135">Cellulose biosynthesis</keyword>
<dbReference type="Pfam" id="PF00535">
    <property type="entry name" value="Glycos_transf_2"/>
    <property type="match status" value="1"/>
</dbReference>
<organism evidence="16 17">
    <name type="scientific">Candidatus Desulfobacillus denitrificans</name>
    <dbReference type="NCBI Taxonomy" id="2608985"/>
    <lineage>
        <taxon>Bacteria</taxon>
        <taxon>Pseudomonadati</taxon>
        <taxon>Pseudomonadota</taxon>
        <taxon>Betaproteobacteria</taxon>
        <taxon>Candidatus Desulfobacillus</taxon>
    </lineage>
</organism>
<dbReference type="CDD" id="cd06421">
    <property type="entry name" value="CESA_CelA_like"/>
    <property type="match status" value="1"/>
</dbReference>
<evidence type="ECO:0000256" key="10">
    <source>
        <dbReference type="ARBA" id="ARBA00023136"/>
    </source>
</evidence>
<dbReference type="EC" id="2.4.1.12" evidence="2"/>